<dbReference type="NCBIfam" id="TIGR03506">
    <property type="entry name" value="FlgEFG_subfam"/>
    <property type="match status" value="2"/>
</dbReference>
<dbReference type="PANTHER" id="PTHR30435">
    <property type="entry name" value="FLAGELLAR PROTEIN"/>
    <property type="match status" value="1"/>
</dbReference>
<evidence type="ECO:0000256" key="6">
    <source>
        <dbReference type="ARBA" id="ARBA00032912"/>
    </source>
</evidence>
<evidence type="ECO:0000256" key="5">
    <source>
        <dbReference type="ARBA" id="ARBA00025933"/>
    </source>
</evidence>
<feature type="domain" description="Flagellar basal body rod protein N-terminal" evidence="9">
    <location>
        <begin position="5"/>
        <end position="35"/>
    </location>
</feature>
<dbReference type="PANTHER" id="PTHR30435:SF19">
    <property type="entry name" value="FLAGELLAR BASAL-BODY ROD PROTEIN FLGG"/>
    <property type="match status" value="1"/>
</dbReference>
<evidence type="ECO:0000256" key="7">
    <source>
        <dbReference type="NCBIfam" id="TIGR02488"/>
    </source>
</evidence>
<keyword evidence="13" id="KW-1185">Reference proteome</keyword>
<protein>
    <recommendedName>
        <fullName evidence="3 7">Flagellar basal-body rod protein FlgG</fullName>
    </recommendedName>
    <alternativeName>
        <fullName evidence="6 8">Distal rod protein</fullName>
    </alternativeName>
</protein>
<evidence type="ECO:0000313" key="12">
    <source>
        <dbReference type="EMBL" id="TCS37714.1"/>
    </source>
</evidence>
<reference evidence="12 13" key="1">
    <citation type="submission" date="2019-03" db="EMBL/GenBank/DDBJ databases">
        <title>Genomic Encyclopedia of Type Strains, Phase IV (KMG-IV): sequencing the most valuable type-strain genomes for metagenomic binning, comparative biology and taxonomic classification.</title>
        <authorList>
            <person name="Goeker M."/>
        </authorList>
    </citation>
    <scope>NUCLEOTIDE SEQUENCE [LARGE SCALE GENOMIC DNA]</scope>
    <source>
        <strain evidence="12 13">DSM 7445</strain>
    </source>
</reference>
<accession>A0A4R3HXY3</accession>
<dbReference type="InterPro" id="IPR010930">
    <property type="entry name" value="Flg_bb/hook_C_dom"/>
</dbReference>
<dbReference type="InterPro" id="IPR019776">
    <property type="entry name" value="Flagellar_basal_body_rod_CS"/>
</dbReference>
<dbReference type="SUPFAM" id="SSF117143">
    <property type="entry name" value="Flagellar hook protein flgE"/>
    <property type="match status" value="1"/>
</dbReference>
<name>A0A4R3HXY3_PAULE</name>
<comment type="similarity">
    <text evidence="2 8">Belongs to the flagella basal body rod proteins family.</text>
</comment>
<feature type="domain" description="Flagellar hook protein FlgE/F/G-like D1" evidence="11">
    <location>
        <begin position="93"/>
        <end position="156"/>
    </location>
</feature>
<dbReference type="AlphaFoldDB" id="A0A4R3HXY3"/>
<dbReference type="PROSITE" id="PS00588">
    <property type="entry name" value="FLAGELLA_BB_ROD"/>
    <property type="match status" value="1"/>
</dbReference>
<keyword evidence="4 8" id="KW-0975">Bacterial flagellum</keyword>
<keyword evidence="12" id="KW-0282">Flagellum</keyword>
<evidence type="ECO:0000256" key="8">
    <source>
        <dbReference type="RuleBase" id="RU362116"/>
    </source>
</evidence>
<dbReference type="InterPro" id="IPR001444">
    <property type="entry name" value="Flag_bb_rod_N"/>
</dbReference>
<evidence type="ECO:0000259" key="9">
    <source>
        <dbReference type="Pfam" id="PF00460"/>
    </source>
</evidence>
<dbReference type="Pfam" id="PF06429">
    <property type="entry name" value="Flg_bbr_C"/>
    <property type="match status" value="1"/>
</dbReference>
<feature type="domain" description="Flagellar basal-body/hook protein C-terminal" evidence="10">
    <location>
        <begin position="213"/>
        <end position="257"/>
    </location>
</feature>
<comment type="caution">
    <text evidence="12">The sequence shown here is derived from an EMBL/GenBank/DDBJ whole genome shotgun (WGS) entry which is preliminary data.</text>
</comment>
<dbReference type="Pfam" id="PF00460">
    <property type="entry name" value="Flg_bb_rod"/>
    <property type="match status" value="1"/>
</dbReference>
<dbReference type="GO" id="GO:0009426">
    <property type="term" value="C:bacterial-type flagellum basal body, distal rod"/>
    <property type="evidence" value="ECO:0007669"/>
    <property type="project" value="UniProtKB-UniRule"/>
</dbReference>
<dbReference type="InterPro" id="IPR012834">
    <property type="entry name" value="FlgG_G_neg"/>
</dbReference>
<evidence type="ECO:0000256" key="4">
    <source>
        <dbReference type="ARBA" id="ARBA00023143"/>
    </source>
</evidence>
<dbReference type="RefSeq" id="WP_132257799.1">
    <property type="nucleotide sequence ID" value="NZ_SLZQ01000003.1"/>
</dbReference>
<dbReference type="EMBL" id="SLZQ01000003">
    <property type="protein sequence ID" value="TCS37714.1"/>
    <property type="molecule type" value="Genomic_DNA"/>
</dbReference>
<comment type="subunit">
    <text evidence="5 8">The basal body constitutes a major portion of the flagellar organelle and consists of four rings (L,P,S, and M) mounted on a central rod. The rod consists of about 26 subunits of FlgG in the distal portion, and FlgB, FlgC and FlgF are thought to build up the proximal portion of the rod with about 6 subunits each.</text>
</comment>
<proteinExistence type="inferred from homology"/>
<evidence type="ECO:0000259" key="11">
    <source>
        <dbReference type="Pfam" id="PF22692"/>
    </source>
</evidence>
<dbReference type="GO" id="GO:0071978">
    <property type="term" value="P:bacterial-type flagellum-dependent swarming motility"/>
    <property type="evidence" value="ECO:0007669"/>
    <property type="project" value="TreeGrafter"/>
</dbReference>
<keyword evidence="12" id="KW-0969">Cilium</keyword>
<evidence type="ECO:0000256" key="2">
    <source>
        <dbReference type="ARBA" id="ARBA00009677"/>
    </source>
</evidence>
<dbReference type="Proteomes" id="UP000295382">
    <property type="component" value="Unassembled WGS sequence"/>
</dbReference>
<evidence type="ECO:0000256" key="1">
    <source>
        <dbReference type="ARBA" id="ARBA00004117"/>
    </source>
</evidence>
<dbReference type="InterPro" id="IPR053967">
    <property type="entry name" value="LlgE_F_G-like_D1"/>
</dbReference>
<gene>
    <name evidence="12" type="ORF">EDC30_1036</name>
</gene>
<evidence type="ECO:0000259" key="10">
    <source>
        <dbReference type="Pfam" id="PF06429"/>
    </source>
</evidence>
<sequence length="259" mass="27597">MIESLYIGATGMHAQQLHVDAISNNLANVNTPGYKKNRVSFQDLMYRELGRLGVESAAPEAAQRFGSGVAAMQMGKLFQNGELKKTDSPMDIAINGKGFLEVTLRDGSSAYTRSGALQVTPEGLLATSDGNPLRPSIQIPSDAKDILIDASGRVMVSVPNESERIEAGQIELVDFINPAGLAPIGENLYITTENAGEPVAGTPGVDSFGQISQGYLEASNVKLVEEMVGLILAQRAYEVSAKVVQASDEMLGISNNLRR</sequence>
<keyword evidence="12" id="KW-0966">Cell projection</keyword>
<evidence type="ECO:0000313" key="13">
    <source>
        <dbReference type="Proteomes" id="UP000295382"/>
    </source>
</evidence>
<dbReference type="NCBIfam" id="TIGR02488">
    <property type="entry name" value="flgG_G_neg"/>
    <property type="match status" value="1"/>
</dbReference>
<dbReference type="OrthoDB" id="9804559at2"/>
<comment type="subcellular location">
    <subcellularLocation>
        <location evidence="1 8">Bacterial flagellum basal body</location>
    </subcellularLocation>
</comment>
<evidence type="ECO:0000256" key="3">
    <source>
        <dbReference type="ARBA" id="ARBA00017948"/>
    </source>
</evidence>
<dbReference type="Pfam" id="PF22692">
    <property type="entry name" value="LlgE_F_G_D1"/>
    <property type="match status" value="1"/>
</dbReference>
<dbReference type="InterPro" id="IPR037925">
    <property type="entry name" value="FlgE/F/G-like"/>
</dbReference>
<organism evidence="12 13">
    <name type="scientific">Paucimonas lemoignei</name>
    <name type="common">Pseudomonas lemoignei</name>
    <dbReference type="NCBI Taxonomy" id="29443"/>
    <lineage>
        <taxon>Bacteria</taxon>
        <taxon>Pseudomonadati</taxon>
        <taxon>Pseudomonadota</taxon>
        <taxon>Betaproteobacteria</taxon>
        <taxon>Burkholderiales</taxon>
        <taxon>Burkholderiaceae</taxon>
        <taxon>Paucimonas</taxon>
    </lineage>
</organism>
<dbReference type="InterPro" id="IPR020013">
    <property type="entry name" value="Flagellar_FlgE/F/G"/>
</dbReference>